<evidence type="ECO:0000256" key="13">
    <source>
        <dbReference type="SAM" id="MobiDB-lite"/>
    </source>
</evidence>
<dbReference type="GO" id="GO:0015293">
    <property type="term" value="F:symporter activity"/>
    <property type="evidence" value="ECO:0007669"/>
    <property type="project" value="UniProtKB-UniRule"/>
</dbReference>
<keyword evidence="4 12" id="KW-1003">Cell membrane</keyword>
<evidence type="ECO:0000256" key="2">
    <source>
        <dbReference type="ARBA" id="ARBA00007019"/>
    </source>
</evidence>
<comment type="similarity">
    <text evidence="2 12">Belongs to the HAK/KUP transporter (TC 2.A.72) family.</text>
</comment>
<dbReference type="Pfam" id="PF22776">
    <property type="entry name" value="K_trans_C"/>
    <property type="match status" value="1"/>
</dbReference>
<evidence type="ECO:0000256" key="5">
    <source>
        <dbReference type="ARBA" id="ARBA00022538"/>
    </source>
</evidence>
<feature type="transmembrane region" description="Helical" evidence="12">
    <location>
        <begin position="200"/>
        <end position="222"/>
    </location>
</feature>
<keyword evidence="18" id="KW-1185">Reference proteome</keyword>
<evidence type="ECO:0000256" key="9">
    <source>
        <dbReference type="ARBA" id="ARBA00022989"/>
    </source>
</evidence>
<dbReference type="Proteomes" id="UP001229955">
    <property type="component" value="Chromosome"/>
</dbReference>
<evidence type="ECO:0000256" key="8">
    <source>
        <dbReference type="ARBA" id="ARBA00022958"/>
    </source>
</evidence>
<accession>A0AA49Q6P4</accession>
<feature type="transmembrane region" description="Helical" evidence="12">
    <location>
        <begin position="429"/>
        <end position="448"/>
    </location>
</feature>
<feature type="transmembrane region" description="Helical" evidence="12">
    <location>
        <begin position="454"/>
        <end position="472"/>
    </location>
</feature>
<evidence type="ECO:0000256" key="6">
    <source>
        <dbReference type="ARBA" id="ARBA00022692"/>
    </source>
</evidence>
<evidence type="ECO:0000256" key="1">
    <source>
        <dbReference type="ARBA" id="ARBA00004141"/>
    </source>
</evidence>
<feature type="domain" description="K+ potassium transporter C-terminal" evidence="15">
    <location>
        <begin position="506"/>
        <end position="659"/>
    </location>
</feature>
<feature type="transmembrane region" description="Helical" evidence="12">
    <location>
        <begin position="80"/>
        <end position="100"/>
    </location>
</feature>
<organism evidence="16">
    <name type="scientific">Pseudogemmatithrix spongiicola</name>
    <dbReference type="NCBI Taxonomy" id="3062599"/>
    <lineage>
        <taxon>Bacteria</taxon>
        <taxon>Pseudomonadati</taxon>
        <taxon>Gemmatimonadota</taxon>
        <taxon>Gemmatimonadia</taxon>
        <taxon>Gemmatimonadales</taxon>
        <taxon>Gemmatimonadaceae</taxon>
        <taxon>Pseudogemmatithrix</taxon>
    </lineage>
</organism>
<sequence length="660" mass="71994">MSDDNPQATPDPRPSVRMTAEYKPPERHHVEANPTGKRLAILALGALGVVYGDIGTSPLYALREVFSEKYGITPTPEHVLGVLSLVFWALVLVITVKYIVFILRADNRGEGGILAMLALILQKEPGKRSNRFLVIAIGLMGAALLYGDGMITPAISVLSAMEGLTVVSDAFEPAVVPLSAVILVGLFVAQKFGTARVGAFFGPITLLWFAVLAILGTLSLLKHPGVLAAVNPLYALRFFQDVGAAGFFIMGAVVLVVTGGEALYADMGHFGKRPIRVAWLTIALPALLLNYFGQGALLLTDPTAIENPFFLLAPRALLYPMVALATMATVIASQAMISGAFSITQQCIQLGYSPRMTITHTSAKEFGQIYIPEINSALAVGCLLMVFGFRSSEALGAAYGIAVTGTFVLSTILYSIIALRRWHWPLWKVLAFLLVFGVIDVVLFSASASKFIHGGWVPVVVAIAIFTMMTTWKRGRLILTERMQDISLPMETFLADIGDHPKTRVPGTAVFMTSEIQGTPVVLLHHLKHNKVLHETVILMSIRTADVPETQRHERVSIEALGHGFFRVIGTYGFMEGPDVKEILQRCRDAGIAARPLDTSYYLGREQLIPRSGPWKKGAMSMNIFRKKLFAVMSRNARSATQYFQLPPNRVVELGTQIEF</sequence>
<evidence type="ECO:0000256" key="7">
    <source>
        <dbReference type="ARBA" id="ARBA00022847"/>
    </source>
</evidence>
<feature type="region of interest" description="Disordered" evidence="13">
    <location>
        <begin position="1"/>
        <end position="29"/>
    </location>
</feature>
<dbReference type="InterPro" id="IPR023051">
    <property type="entry name" value="Kup"/>
</dbReference>
<dbReference type="Pfam" id="PF02705">
    <property type="entry name" value="K_trans"/>
    <property type="match status" value="1"/>
</dbReference>
<evidence type="ECO:0000256" key="12">
    <source>
        <dbReference type="HAMAP-Rule" id="MF_01522"/>
    </source>
</evidence>
<evidence type="ECO:0000313" key="16">
    <source>
        <dbReference type="EMBL" id="WKW11081.1"/>
    </source>
</evidence>
<feature type="transmembrane region" description="Helical" evidence="12">
    <location>
        <begin position="170"/>
        <end position="188"/>
    </location>
</feature>
<comment type="catalytic activity">
    <reaction evidence="12">
        <text>K(+)(in) + H(+)(in) = K(+)(out) + H(+)(out)</text>
        <dbReference type="Rhea" id="RHEA:28490"/>
        <dbReference type="ChEBI" id="CHEBI:15378"/>
        <dbReference type="ChEBI" id="CHEBI:29103"/>
    </reaction>
</comment>
<accession>A0AA49Q3P1</accession>
<keyword evidence="3 12" id="KW-0813">Transport</keyword>
<dbReference type="KEGG" id="pspc:Strain318_000316"/>
<evidence type="ECO:0000256" key="10">
    <source>
        <dbReference type="ARBA" id="ARBA00023065"/>
    </source>
</evidence>
<dbReference type="GO" id="GO:0005886">
    <property type="term" value="C:plasma membrane"/>
    <property type="evidence" value="ECO:0007669"/>
    <property type="project" value="UniProtKB-SubCell"/>
</dbReference>
<comment type="subcellular location">
    <subcellularLocation>
        <location evidence="12">Cell membrane</location>
        <topology evidence="12">Multi-pass membrane protein</topology>
    </subcellularLocation>
    <subcellularLocation>
        <location evidence="1">Membrane</location>
        <topology evidence="1">Multi-pass membrane protein</topology>
    </subcellularLocation>
</comment>
<evidence type="ECO:0000256" key="3">
    <source>
        <dbReference type="ARBA" id="ARBA00022448"/>
    </source>
</evidence>
<keyword evidence="5 12" id="KW-0633">Potassium transport</keyword>
<keyword evidence="8 12" id="KW-0630">Potassium</keyword>
<evidence type="ECO:0000313" key="18">
    <source>
        <dbReference type="Proteomes" id="UP001229955"/>
    </source>
</evidence>
<dbReference type="InterPro" id="IPR053952">
    <property type="entry name" value="K_trans_C"/>
</dbReference>
<name>A0AA49Q3P1_9BACT</name>
<reference evidence="16" key="1">
    <citation type="submission" date="2023-07" db="EMBL/GenBank/DDBJ databases">
        <authorList>
            <person name="Haufschild T."/>
            <person name="Kallscheuer N."/>
            <person name="Hammer J."/>
            <person name="Kohn T."/>
            <person name="Kabuu M."/>
            <person name="Jogler M."/>
            <person name="Wohfarth N."/>
            <person name="Heuer A."/>
            <person name="Rohde M."/>
            <person name="van Teeseling M.C.F."/>
            <person name="Jogler C."/>
        </authorList>
    </citation>
    <scope>NUCLEOTIDE SEQUENCE</scope>
    <source>
        <strain evidence="16">Strain 138</strain>
        <strain evidence="17">Strain 318</strain>
    </source>
</reference>
<feature type="transmembrane region" description="Helical" evidence="12">
    <location>
        <begin position="132"/>
        <end position="158"/>
    </location>
</feature>
<comment type="function">
    <text evidence="12">Transport of potassium into the cell. Likely operates as a K(+):H(+) symporter.</text>
</comment>
<keyword evidence="7 12" id="KW-0769">Symport</keyword>
<dbReference type="EMBL" id="CP130612">
    <property type="protein sequence ID" value="WKW11081.1"/>
    <property type="molecule type" value="Genomic_DNA"/>
</dbReference>
<feature type="transmembrane region" description="Helical" evidence="12">
    <location>
        <begin position="277"/>
        <end position="297"/>
    </location>
</feature>
<feature type="transmembrane region" description="Helical" evidence="12">
    <location>
        <begin position="369"/>
        <end position="389"/>
    </location>
</feature>
<dbReference type="GO" id="GO:0015079">
    <property type="term" value="F:potassium ion transmembrane transporter activity"/>
    <property type="evidence" value="ECO:0007669"/>
    <property type="project" value="UniProtKB-UniRule"/>
</dbReference>
<evidence type="ECO:0000256" key="11">
    <source>
        <dbReference type="ARBA" id="ARBA00023136"/>
    </source>
</evidence>
<keyword evidence="11 12" id="KW-0472">Membrane</keyword>
<feature type="domain" description="K+ potassium transporter integral membrane" evidence="14">
    <location>
        <begin position="42"/>
        <end position="495"/>
    </location>
</feature>
<evidence type="ECO:0000313" key="17">
    <source>
        <dbReference type="EMBL" id="WKW13991.1"/>
    </source>
</evidence>
<proteinExistence type="inferred from homology"/>
<evidence type="ECO:0000259" key="15">
    <source>
        <dbReference type="Pfam" id="PF22776"/>
    </source>
</evidence>
<dbReference type="EMBL" id="CP130613">
    <property type="protein sequence ID" value="WKW13991.1"/>
    <property type="molecule type" value="Genomic_DNA"/>
</dbReference>
<gene>
    <name evidence="12" type="primary">kup</name>
    <name evidence="16" type="ORF">Strain138_000316</name>
    <name evidence="17" type="ORF">Strain318_000316</name>
</gene>
<dbReference type="AlphaFoldDB" id="A0AA49Q3P1"/>
<keyword evidence="10 12" id="KW-0406">Ion transport</keyword>
<dbReference type="HAMAP" id="MF_01522">
    <property type="entry name" value="Kup"/>
    <property type="match status" value="1"/>
</dbReference>
<evidence type="ECO:0000256" key="4">
    <source>
        <dbReference type="ARBA" id="ARBA00022475"/>
    </source>
</evidence>
<feature type="transmembrane region" description="Helical" evidence="12">
    <location>
        <begin position="317"/>
        <end position="348"/>
    </location>
</feature>
<keyword evidence="6 12" id="KW-0812">Transmembrane</keyword>
<evidence type="ECO:0000259" key="14">
    <source>
        <dbReference type="Pfam" id="PF02705"/>
    </source>
</evidence>
<dbReference type="InterPro" id="IPR053951">
    <property type="entry name" value="K_trans_N"/>
</dbReference>
<dbReference type="InterPro" id="IPR003855">
    <property type="entry name" value="K+_transporter"/>
</dbReference>
<dbReference type="PANTHER" id="PTHR30540">
    <property type="entry name" value="OSMOTIC STRESS POTASSIUM TRANSPORTER"/>
    <property type="match status" value="1"/>
</dbReference>
<protein>
    <recommendedName>
        <fullName evidence="12">Probable potassium transport system protein Kup</fullName>
    </recommendedName>
</protein>
<feature type="transmembrane region" description="Helical" evidence="12">
    <location>
        <begin position="39"/>
        <end position="60"/>
    </location>
</feature>
<feature type="transmembrane region" description="Helical" evidence="12">
    <location>
        <begin position="395"/>
        <end position="417"/>
    </location>
</feature>
<feature type="transmembrane region" description="Helical" evidence="12">
    <location>
        <begin position="242"/>
        <end position="265"/>
    </location>
</feature>
<dbReference type="PANTHER" id="PTHR30540:SF79">
    <property type="entry name" value="LOW AFFINITY POTASSIUM TRANSPORT SYSTEM PROTEIN KUP"/>
    <property type="match status" value="1"/>
</dbReference>
<keyword evidence="9 12" id="KW-1133">Transmembrane helix</keyword>